<dbReference type="Pfam" id="PF07995">
    <property type="entry name" value="GSDH"/>
    <property type="match status" value="1"/>
</dbReference>
<name>S4XRN3_SORCE</name>
<feature type="domain" description="Glucose/Sorbosone dehydrogenase" evidence="2">
    <location>
        <begin position="97"/>
        <end position="393"/>
    </location>
</feature>
<dbReference type="PATRIC" id="fig|1254432.3.peg.2516"/>
<dbReference type="PANTHER" id="PTHR19328">
    <property type="entry name" value="HEDGEHOG-INTERACTING PROTEIN"/>
    <property type="match status" value="1"/>
</dbReference>
<evidence type="ECO:0000259" key="2">
    <source>
        <dbReference type="Pfam" id="PF07995"/>
    </source>
</evidence>
<evidence type="ECO:0000313" key="4">
    <source>
        <dbReference type="Proteomes" id="UP000014803"/>
    </source>
</evidence>
<dbReference type="PANTHER" id="PTHR19328:SF75">
    <property type="entry name" value="ALDOSE SUGAR DEHYDROGENASE YLII"/>
    <property type="match status" value="1"/>
</dbReference>
<evidence type="ECO:0000313" key="3">
    <source>
        <dbReference type="EMBL" id="AGP35036.1"/>
    </source>
</evidence>
<accession>S4XRN3</accession>
<reference evidence="3 4" key="1">
    <citation type="journal article" date="2013" name="Sci. Rep.">
        <title>Extraordinary expansion of a Sorangium cellulosum genome from an alkaline milieu.</title>
        <authorList>
            <person name="Han K."/>
            <person name="Li Z.F."/>
            <person name="Peng R."/>
            <person name="Zhu L.P."/>
            <person name="Zhou T."/>
            <person name="Wang L.G."/>
            <person name="Li S.G."/>
            <person name="Zhang X.B."/>
            <person name="Hu W."/>
            <person name="Wu Z.H."/>
            <person name="Qin N."/>
            <person name="Li Y.Z."/>
        </authorList>
    </citation>
    <scope>NUCLEOTIDE SEQUENCE [LARGE SCALE GENOMIC DNA]</scope>
    <source>
        <strain evidence="3 4">So0157-2</strain>
    </source>
</reference>
<dbReference type="SUPFAM" id="SSF50952">
    <property type="entry name" value="Soluble quinoprotein glucose dehydrogenase"/>
    <property type="match status" value="1"/>
</dbReference>
<dbReference type="eggNOG" id="COG2133">
    <property type="taxonomic scope" value="Bacteria"/>
</dbReference>
<dbReference type="InterPro" id="IPR011042">
    <property type="entry name" value="6-blade_b-propeller_TolB-like"/>
</dbReference>
<evidence type="ECO:0000256" key="1">
    <source>
        <dbReference type="SAM" id="MobiDB-lite"/>
    </source>
</evidence>
<dbReference type="HOGENOM" id="CLU_012344_3_0_7"/>
<dbReference type="EMBL" id="CP003969">
    <property type="protein sequence ID" value="AGP35036.1"/>
    <property type="molecule type" value="Genomic_DNA"/>
</dbReference>
<feature type="region of interest" description="Disordered" evidence="1">
    <location>
        <begin position="1"/>
        <end position="71"/>
    </location>
</feature>
<gene>
    <name evidence="3" type="ORF">SCE1572_11255</name>
</gene>
<proteinExistence type="predicted"/>
<organism evidence="3 4">
    <name type="scientific">Sorangium cellulosum So0157-2</name>
    <dbReference type="NCBI Taxonomy" id="1254432"/>
    <lineage>
        <taxon>Bacteria</taxon>
        <taxon>Pseudomonadati</taxon>
        <taxon>Myxococcota</taxon>
        <taxon>Polyangia</taxon>
        <taxon>Polyangiales</taxon>
        <taxon>Polyangiaceae</taxon>
        <taxon>Sorangium</taxon>
    </lineage>
</organism>
<dbReference type="AlphaFoldDB" id="S4XRN3"/>
<feature type="compositionally biased region" description="Basic residues" evidence="1">
    <location>
        <begin position="12"/>
        <end position="33"/>
    </location>
</feature>
<protein>
    <recommendedName>
        <fullName evidence="2">Glucose/Sorbosone dehydrogenase domain-containing protein</fullName>
    </recommendedName>
</protein>
<dbReference type="STRING" id="1254432.SCE1572_11255"/>
<dbReference type="InterPro" id="IPR012938">
    <property type="entry name" value="Glc/Sorbosone_DH"/>
</dbReference>
<dbReference type="RefSeq" id="WP_020734225.1">
    <property type="nucleotide sequence ID" value="NC_021658.1"/>
</dbReference>
<dbReference type="KEGG" id="scu:SCE1572_11255"/>
<dbReference type="Proteomes" id="UP000014803">
    <property type="component" value="Chromosome"/>
</dbReference>
<sequence length="433" mass="46121">MPPARGQCSRLRPARAGRGAARRAARGRRRRSGRGRERVPAAGPGGRGGRAAAAQAAPAAQGAPAPPPANAAELARPAKCAGVPPLKLTLVASGLDQPTYVAAPPGDPARLVVLEKAGTLRLVKDGAVQPAPFLDVRSRVFFPAPNAEGGLLGLAFHPDYAKNGRFWLHYSSAPRGNVVIEEWKRAAQGADTAHPEPVRSLVDVKHGAWNHVGGMLAFGKDGYLYAAIGDSARSPSPAADLTSKLGKILRIDVDQPTKAPAGNMTSGDPMIWDYGLRNPWRFSFDRLTGDLYIGDVGQKSWEEILVERPGQGRNDYGWEAMEGAHCYPPGATCKPRGLPPAVEHPRSEAGSIVGGYVYRGAKIPCLRGRYVYGDYVTGRFFSFVWDGKAATDRVELTSALSPNGLPASFGEDAAGEIYVVMFNTGRIYRIDPG</sequence>
<dbReference type="Gene3D" id="2.120.10.30">
    <property type="entry name" value="TolB, C-terminal domain"/>
    <property type="match status" value="1"/>
</dbReference>
<dbReference type="InterPro" id="IPR011041">
    <property type="entry name" value="Quinoprot_gluc/sorb_DH_b-prop"/>
</dbReference>
<feature type="compositionally biased region" description="Low complexity" evidence="1">
    <location>
        <begin position="50"/>
        <end position="63"/>
    </location>
</feature>